<dbReference type="InterPro" id="IPR051522">
    <property type="entry name" value="ISC_assembly_LYR"/>
</dbReference>
<dbReference type="Pfam" id="PF05347">
    <property type="entry name" value="Complex1_LYR"/>
    <property type="match status" value="1"/>
</dbReference>
<dbReference type="InterPro" id="IPR045297">
    <property type="entry name" value="Complex1_LYR_LYRM4"/>
</dbReference>
<reference evidence="3 4" key="1">
    <citation type="submission" date="2023-09" db="EMBL/GenBank/DDBJ databases">
        <authorList>
            <person name="Wang M."/>
        </authorList>
    </citation>
    <scope>NUCLEOTIDE SEQUENCE [LARGE SCALE GENOMIC DNA]</scope>
    <source>
        <strain evidence="3">GT-2023</strain>
        <tissue evidence="3">Liver</tissue>
    </source>
</reference>
<sequence length="149" mass="16716">MAASSREHVLSLYRLLLKESKKFPSYNYRTYALRRVRDAFRENRTVEDPKVVEGLLNRARDSLALIQRQCLWRCLERVSGGDTLSSAAVIQRSVDSHTSQRPHTGQTHASLCYCTHNVPLCVVTPPACVPPSAHSHTPDWSTLTSSALL</sequence>
<dbReference type="EMBL" id="JAYMGO010000024">
    <property type="protein sequence ID" value="KAL1249036.1"/>
    <property type="molecule type" value="Genomic_DNA"/>
</dbReference>
<feature type="domain" description="Complex 1 LYR protein" evidence="2">
    <location>
        <begin position="8"/>
        <end position="64"/>
    </location>
</feature>
<accession>A0ABR3L7Z2</accession>
<comment type="similarity">
    <text evidence="1">Belongs to the complex I LYR family.</text>
</comment>
<dbReference type="PANTHER" id="PTHR13166">
    <property type="entry name" value="PROTEIN C6ORF149"/>
    <property type="match status" value="1"/>
</dbReference>
<dbReference type="CDD" id="cd20264">
    <property type="entry name" value="Complex1_LYR_LYRM4"/>
    <property type="match status" value="1"/>
</dbReference>
<keyword evidence="4" id="KW-1185">Reference proteome</keyword>
<evidence type="ECO:0000256" key="1">
    <source>
        <dbReference type="ARBA" id="ARBA00009508"/>
    </source>
</evidence>
<name>A0ABR3L7Z2_9TELE</name>
<evidence type="ECO:0000313" key="3">
    <source>
        <dbReference type="EMBL" id="KAL1249036.1"/>
    </source>
</evidence>
<dbReference type="Proteomes" id="UP001558613">
    <property type="component" value="Unassembled WGS sequence"/>
</dbReference>
<comment type="caution">
    <text evidence="3">The sequence shown here is derived from an EMBL/GenBank/DDBJ whole genome shotgun (WGS) entry which is preliminary data.</text>
</comment>
<evidence type="ECO:0000313" key="4">
    <source>
        <dbReference type="Proteomes" id="UP001558613"/>
    </source>
</evidence>
<dbReference type="PANTHER" id="PTHR13166:SF7">
    <property type="entry name" value="LYR MOTIF-CONTAINING PROTEIN 4"/>
    <property type="match status" value="1"/>
</dbReference>
<organism evidence="3 4">
    <name type="scientific">Cirrhinus molitorella</name>
    <name type="common">mud carp</name>
    <dbReference type="NCBI Taxonomy" id="172907"/>
    <lineage>
        <taxon>Eukaryota</taxon>
        <taxon>Metazoa</taxon>
        <taxon>Chordata</taxon>
        <taxon>Craniata</taxon>
        <taxon>Vertebrata</taxon>
        <taxon>Euteleostomi</taxon>
        <taxon>Actinopterygii</taxon>
        <taxon>Neopterygii</taxon>
        <taxon>Teleostei</taxon>
        <taxon>Ostariophysi</taxon>
        <taxon>Cypriniformes</taxon>
        <taxon>Cyprinidae</taxon>
        <taxon>Labeoninae</taxon>
        <taxon>Labeonini</taxon>
        <taxon>Cirrhinus</taxon>
    </lineage>
</organism>
<proteinExistence type="inferred from homology"/>
<dbReference type="InterPro" id="IPR008011">
    <property type="entry name" value="Complex1_LYR_dom"/>
</dbReference>
<evidence type="ECO:0000259" key="2">
    <source>
        <dbReference type="Pfam" id="PF05347"/>
    </source>
</evidence>
<protein>
    <recommendedName>
        <fullName evidence="2">Complex 1 LYR protein domain-containing protein</fullName>
    </recommendedName>
</protein>
<gene>
    <name evidence="3" type="ORF">QQF64_022354</name>
</gene>